<reference evidence="1" key="1">
    <citation type="journal article" date="2019" name="bioRxiv">
        <title>The Genome of the Zebra Mussel, Dreissena polymorpha: A Resource for Invasive Species Research.</title>
        <authorList>
            <person name="McCartney M.A."/>
            <person name="Auch B."/>
            <person name="Kono T."/>
            <person name="Mallez S."/>
            <person name="Zhang Y."/>
            <person name="Obille A."/>
            <person name="Becker A."/>
            <person name="Abrahante J.E."/>
            <person name="Garbe J."/>
            <person name="Badalamenti J.P."/>
            <person name="Herman A."/>
            <person name="Mangelson H."/>
            <person name="Liachko I."/>
            <person name="Sullivan S."/>
            <person name="Sone E.D."/>
            <person name="Koren S."/>
            <person name="Silverstein K.A.T."/>
            <person name="Beckman K.B."/>
            <person name="Gohl D.M."/>
        </authorList>
    </citation>
    <scope>NUCLEOTIDE SEQUENCE</scope>
    <source>
        <strain evidence="1">Duluth1</strain>
        <tissue evidence="1">Whole animal</tissue>
    </source>
</reference>
<comment type="caution">
    <text evidence="1">The sequence shown here is derived from an EMBL/GenBank/DDBJ whole genome shotgun (WGS) entry which is preliminary data.</text>
</comment>
<accession>A0A9D4GYG8</accession>
<reference evidence="1" key="2">
    <citation type="submission" date="2020-11" db="EMBL/GenBank/DDBJ databases">
        <authorList>
            <person name="McCartney M.A."/>
            <person name="Auch B."/>
            <person name="Kono T."/>
            <person name="Mallez S."/>
            <person name="Becker A."/>
            <person name="Gohl D.M."/>
            <person name="Silverstein K.A.T."/>
            <person name="Koren S."/>
            <person name="Bechman K.B."/>
            <person name="Herman A."/>
            <person name="Abrahante J.E."/>
            <person name="Garbe J."/>
        </authorList>
    </citation>
    <scope>NUCLEOTIDE SEQUENCE</scope>
    <source>
        <strain evidence="1">Duluth1</strain>
        <tissue evidence="1">Whole animal</tissue>
    </source>
</reference>
<evidence type="ECO:0000313" key="1">
    <source>
        <dbReference type="EMBL" id="KAH3825969.1"/>
    </source>
</evidence>
<protein>
    <submittedName>
        <fullName evidence="1">Uncharacterized protein</fullName>
    </submittedName>
</protein>
<dbReference type="Proteomes" id="UP000828390">
    <property type="component" value="Unassembled WGS sequence"/>
</dbReference>
<name>A0A9D4GYG8_DREPO</name>
<evidence type="ECO:0000313" key="2">
    <source>
        <dbReference type="Proteomes" id="UP000828390"/>
    </source>
</evidence>
<organism evidence="1 2">
    <name type="scientific">Dreissena polymorpha</name>
    <name type="common">Zebra mussel</name>
    <name type="synonym">Mytilus polymorpha</name>
    <dbReference type="NCBI Taxonomy" id="45954"/>
    <lineage>
        <taxon>Eukaryota</taxon>
        <taxon>Metazoa</taxon>
        <taxon>Spiralia</taxon>
        <taxon>Lophotrochozoa</taxon>
        <taxon>Mollusca</taxon>
        <taxon>Bivalvia</taxon>
        <taxon>Autobranchia</taxon>
        <taxon>Heteroconchia</taxon>
        <taxon>Euheterodonta</taxon>
        <taxon>Imparidentia</taxon>
        <taxon>Neoheterodontei</taxon>
        <taxon>Myida</taxon>
        <taxon>Dreissenoidea</taxon>
        <taxon>Dreissenidae</taxon>
        <taxon>Dreissena</taxon>
    </lineage>
</organism>
<dbReference type="AlphaFoldDB" id="A0A9D4GYG8"/>
<sequence>MQRSYKGTLPAFTGALPGRCRSSAGLCLGPGGAQVPSRLFPVQSRLFPVPRRSLPVLPGDSRFIPEVLNILILSRWSPGCPRSSTGHSCGAPVNPGRAPVHPGRCLITHWDSAGIILRLGLNRIVTRGKFTGRHVRSKQ</sequence>
<keyword evidence="2" id="KW-1185">Reference proteome</keyword>
<gene>
    <name evidence="1" type="ORF">DPMN_127858</name>
</gene>
<dbReference type="EMBL" id="JAIWYP010000005">
    <property type="protein sequence ID" value="KAH3825969.1"/>
    <property type="molecule type" value="Genomic_DNA"/>
</dbReference>
<proteinExistence type="predicted"/>